<gene>
    <name evidence="3" type="ORF">EWM64_g9529</name>
</gene>
<dbReference type="Pfam" id="PF05699">
    <property type="entry name" value="Dimer_Tnp_hAT"/>
    <property type="match status" value="1"/>
</dbReference>
<feature type="domain" description="HAT C-terminal dimerisation" evidence="2">
    <location>
        <begin position="270"/>
        <end position="336"/>
    </location>
</feature>
<accession>A0A4Y9ZIJ0</accession>
<dbReference type="GO" id="GO:0046983">
    <property type="term" value="F:protein dimerization activity"/>
    <property type="evidence" value="ECO:0007669"/>
    <property type="project" value="InterPro"/>
</dbReference>
<dbReference type="InterPro" id="IPR008906">
    <property type="entry name" value="HATC_C_dom"/>
</dbReference>
<dbReference type="Proteomes" id="UP000298061">
    <property type="component" value="Unassembled WGS sequence"/>
</dbReference>
<evidence type="ECO:0000256" key="1">
    <source>
        <dbReference type="SAM" id="MobiDB-lite"/>
    </source>
</evidence>
<sequence>MIDHVLELYPAIAAFLAKDKQDTIRESALTSIDLAILDDIRQVLMIPHIVQQMLSTEKMPTLPNVIPAYEQLAQSLRALEAIEKIETYMLYARTTRVYALAMAINPLTKFEDIEATWGHEDADQAKEWLREAMLEHRLAERRRMSNQPTSSSATLTSTDPFTAHKPQFFSAGSSAPIGSLAVGLAKLRQYTASAISRPSSLLLSRTASNASSDASVIGSAALDTEHSDNSNSALPQEPTAEEHEERERQAIEDDRRLVDREIKRWCSAGITGMSAEFDLVLWWQSKAMGADFPLIYRVALDILSMQASAVPCERVFSSSKNTSSLLRSQMSPQLMEICQILKYLFKQQRLDSTGEWCVSDPDTLDAADPPEDQVADSIVSDMPLLDGLAMAQRVDELYCSLFTNETF</sequence>
<dbReference type="InterPro" id="IPR012337">
    <property type="entry name" value="RNaseH-like_sf"/>
</dbReference>
<comment type="caution">
    <text evidence="3">The sequence shown here is derived from an EMBL/GenBank/DDBJ whole genome shotgun (WGS) entry which is preliminary data.</text>
</comment>
<dbReference type="EMBL" id="SFCI01002054">
    <property type="protein sequence ID" value="TFY74482.1"/>
    <property type="molecule type" value="Genomic_DNA"/>
</dbReference>
<feature type="region of interest" description="Disordered" evidence="1">
    <location>
        <begin position="222"/>
        <end position="252"/>
    </location>
</feature>
<dbReference type="OrthoDB" id="2790258at2759"/>
<organism evidence="3 4">
    <name type="scientific">Hericium alpestre</name>
    <dbReference type="NCBI Taxonomy" id="135208"/>
    <lineage>
        <taxon>Eukaryota</taxon>
        <taxon>Fungi</taxon>
        <taxon>Dikarya</taxon>
        <taxon>Basidiomycota</taxon>
        <taxon>Agaricomycotina</taxon>
        <taxon>Agaricomycetes</taxon>
        <taxon>Russulales</taxon>
        <taxon>Hericiaceae</taxon>
        <taxon>Hericium</taxon>
    </lineage>
</organism>
<feature type="compositionally biased region" description="Basic and acidic residues" evidence="1">
    <location>
        <begin position="240"/>
        <end position="252"/>
    </location>
</feature>
<evidence type="ECO:0000259" key="2">
    <source>
        <dbReference type="Pfam" id="PF05699"/>
    </source>
</evidence>
<dbReference type="STRING" id="135208.A0A4Y9ZIJ0"/>
<proteinExistence type="predicted"/>
<dbReference type="AlphaFoldDB" id="A0A4Y9ZIJ0"/>
<dbReference type="SUPFAM" id="SSF53098">
    <property type="entry name" value="Ribonuclease H-like"/>
    <property type="match status" value="1"/>
</dbReference>
<evidence type="ECO:0000313" key="4">
    <source>
        <dbReference type="Proteomes" id="UP000298061"/>
    </source>
</evidence>
<evidence type="ECO:0000313" key="3">
    <source>
        <dbReference type="EMBL" id="TFY74482.1"/>
    </source>
</evidence>
<feature type="compositionally biased region" description="Polar residues" evidence="1">
    <location>
        <begin position="145"/>
        <end position="159"/>
    </location>
</feature>
<reference evidence="3 4" key="1">
    <citation type="submission" date="2019-02" db="EMBL/GenBank/DDBJ databases">
        <title>Genome sequencing of the rare red list fungi Hericium alpestre (H. flagellum).</title>
        <authorList>
            <person name="Buettner E."/>
            <person name="Kellner H."/>
        </authorList>
    </citation>
    <scope>NUCLEOTIDE SEQUENCE [LARGE SCALE GENOMIC DNA]</scope>
    <source>
        <strain evidence="3 4">DSM 108284</strain>
    </source>
</reference>
<protein>
    <recommendedName>
        <fullName evidence="2">HAT C-terminal dimerisation domain-containing protein</fullName>
    </recommendedName>
</protein>
<keyword evidence="4" id="KW-1185">Reference proteome</keyword>
<feature type="region of interest" description="Disordered" evidence="1">
    <location>
        <begin position="140"/>
        <end position="159"/>
    </location>
</feature>
<name>A0A4Y9ZIJ0_9AGAM</name>